<dbReference type="OrthoDB" id="2678417at2"/>
<dbReference type="InterPro" id="IPR041401">
    <property type="entry name" value="TseB-like_dom"/>
</dbReference>
<dbReference type="Pfam" id="PF17881">
    <property type="entry name" value="TseB"/>
    <property type="match status" value="1"/>
</dbReference>
<dbReference type="EMBL" id="VCIW01000003">
    <property type="protein sequence ID" value="TLS53130.1"/>
    <property type="molecule type" value="Genomic_DNA"/>
</dbReference>
<evidence type="ECO:0000313" key="3">
    <source>
        <dbReference type="Proteomes" id="UP000309676"/>
    </source>
</evidence>
<organism evidence="2 3">
    <name type="scientific">Paenibacillus antri</name>
    <dbReference type="NCBI Taxonomy" id="2582848"/>
    <lineage>
        <taxon>Bacteria</taxon>
        <taxon>Bacillati</taxon>
        <taxon>Bacillota</taxon>
        <taxon>Bacilli</taxon>
        <taxon>Bacillales</taxon>
        <taxon>Paenibacillaceae</taxon>
        <taxon>Paenibacillus</taxon>
    </lineage>
</organism>
<accession>A0A5R9GG57</accession>
<gene>
    <name evidence="2" type="ORF">FE782_07130</name>
</gene>
<dbReference type="RefSeq" id="WP_138193371.1">
    <property type="nucleotide sequence ID" value="NZ_VCIW01000003.1"/>
</dbReference>
<reference evidence="2 3" key="1">
    <citation type="submission" date="2019-05" db="EMBL/GenBank/DDBJ databases">
        <authorList>
            <person name="Narsing Rao M.P."/>
            <person name="Li W.J."/>
        </authorList>
    </citation>
    <scope>NUCLEOTIDE SEQUENCE [LARGE SCALE GENOMIC DNA]</scope>
    <source>
        <strain evidence="2 3">SYSU_K30003</strain>
    </source>
</reference>
<dbReference type="Gene3D" id="3.10.450.40">
    <property type="match status" value="2"/>
</dbReference>
<proteinExistence type="predicted"/>
<name>A0A5R9GG57_9BACL</name>
<dbReference type="InterPro" id="IPR046350">
    <property type="entry name" value="Cystatin_sf"/>
</dbReference>
<comment type="caution">
    <text evidence="2">The sequence shown here is derived from an EMBL/GenBank/DDBJ whole genome shotgun (WGS) entry which is preliminary data.</text>
</comment>
<evidence type="ECO:0000313" key="2">
    <source>
        <dbReference type="EMBL" id="TLS53130.1"/>
    </source>
</evidence>
<feature type="domain" description="Cell wall elongation regulator TseB-like" evidence="1">
    <location>
        <begin position="56"/>
        <end position="94"/>
    </location>
</feature>
<sequence length="178" mass="20475">MAERFMSESSSNRRRALQATAIAIVLIGAIGLFGSRFYQTVQEPHWDALSRAQAEAVQRLNLTRVDFVERFVGDRPYSVVFGANANGEDVAVWMWGEDGLHIERQQDGLTRDEVKALALKERPEMQLLRISPGKLGETYVWEVFYALREPGGTRKYYDYYSFRDGAKLETYRLALERE</sequence>
<dbReference type="AlphaFoldDB" id="A0A5R9GG57"/>
<dbReference type="Proteomes" id="UP000309676">
    <property type="component" value="Unassembled WGS sequence"/>
</dbReference>
<keyword evidence="3" id="KW-1185">Reference proteome</keyword>
<evidence type="ECO:0000259" key="1">
    <source>
        <dbReference type="Pfam" id="PF17881"/>
    </source>
</evidence>
<protein>
    <recommendedName>
        <fullName evidence="1">Cell wall elongation regulator TseB-like domain-containing protein</fullName>
    </recommendedName>
</protein>
<dbReference type="SUPFAM" id="SSF54403">
    <property type="entry name" value="Cystatin/monellin"/>
    <property type="match status" value="2"/>
</dbReference>